<sequence>MNQNCSIACCKFTFSEEEKNHYTQLRNKIFNDLIRTEELADGYSFIFSVSERDFLHDLADWIPLEKKCCPFLQFSVLINQDEYVRLQLTGPSEVKNFLLNELELN</sequence>
<gene>
    <name evidence="1" type="ordered locus">Dtox_2535</name>
</gene>
<dbReference type="STRING" id="485916.Dtox_2535"/>
<dbReference type="RefSeq" id="WP_015758032.1">
    <property type="nucleotide sequence ID" value="NC_013216.1"/>
</dbReference>
<evidence type="ECO:0000313" key="1">
    <source>
        <dbReference type="EMBL" id="ACV63337.1"/>
    </source>
</evidence>
<evidence type="ECO:0000313" key="2">
    <source>
        <dbReference type="Proteomes" id="UP000002217"/>
    </source>
</evidence>
<dbReference type="AlphaFoldDB" id="C8W0T2"/>
<reference evidence="1 2" key="1">
    <citation type="journal article" date="2009" name="Stand. Genomic Sci.">
        <title>Complete genome sequence of Desulfotomaculum acetoxidans type strain (5575).</title>
        <authorList>
            <person name="Spring S."/>
            <person name="Lapidus A."/>
            <person name="Schroder M."/>
            <person name="Gleim D."/>
            <person name="Sims D."/>
            <person name="Meincke L."/>
            <person name="Glavina Del Rio T."/>
            <person name="Tice H."/>
            <person name="Copeland A."/>
            <person name="Cheng J.F."/>
            <person name="Lucas S."/>
            <person name="Chen F."/>
            <person name="Nolan M."/>
            <person name="Bruce D."/>
            <person name="Goodwin L."/>
            <person name="Pitluck S."/>
            <person name="Ivanova N."/>
            <person name="Mavromatis K."/>
            <person name="Mikhailova N."/>
            <person name="Pati A."/>
            <person name="Chen A."/>
            <person name="Palaniappan K."/>
            <person name="Land M."/>
            <person name="Hauser L."/>
            <person name="Chang Y.J."/>
            <person name="Jeffries C.D."/>
            <person name="Chain P."/>
            <person name="Saunders E."/>
            <person name="Brettin T."/>
            <person name="Detter J.C."/>
            <person name="Goker M."/>
            <person name="Bristow J."/>
            <person name="Eisen J.A."/>
            <person name="Markowitz V."/>
            <person name="Hugenholtz P."/>
            <person name="Kyrpides N.C."/>
            <person name="Klenk H.P."/>
            <person name="Han C."/>
        </authorList>
    </citation>
    <scope>NUCLEOTIDE SEQUENCE [LARGE SCALE GENOMIC DNA]</scope>
    <source>
        <strain evidence="2">ATCC 49208 / DSM 771 / VKM B-1644</strain>
    </source>
</reference>
<dbReference type="EMBL" id="CP001720">
    <property type="protein sequence ID" value="ACV63337.1"/>
    <property type="molecule type" value="Genomic_DNA"/>
</dbReference>
<protein>
    <submittedName>
        <fullName evidence="1">Uncharacterized protein</fullName>
    </submittedName>
</protein>
<dbReference type="OrthoDB" id="164217at2"/>
<dbReference type="Proteomes" id="UP000002217">
    <property type="component" value="Chromosome"/>
</dbReference>
<name>C8W0T2_DESAS</name>
<proteinExistence type="predicted"/>
<dbReference type="KEGG" id="dae:Dtox_2535"/>
<keyword evidence="2" id="KW-1185">Reference proteome</keyword>
<accession>C8W0T2</accession>
<dbReference type="HOGENOM" id="CLU_2232211_0_0_9"/>
<organism evidence="1 2">
    <name type="scientific">Desulfofarcimen acetoxidans (strain ATCC 49208 / DSM 771 / KCTC 5769 / VKM B-1644 / 5575)</name>
    <name type="common">Desulfotomaculum acetoxidans</name>
    <dbReference type="NCBI Taxonomy" id="485916"/>
    <lineage>
        <taxon>Bacteria</taxon>
        <taxon>Bacillati</taxon>
        <taxon>Bacillota</taxon>
        <taxon>Clostridia</taxon>
        <taxon>Eubacteriales</taxon>
        <taxon>Peptococcaceae</taxon>
        <taxon>Desulfofarcimen</taxon>
    </lineage>
</organism>